<dbReference type="InterPro" id="IPR036047">
    <property type="entry name" value="F-box-like_dom_sf"/>
</dbReference>
<evidence type="ECO:0000313" key="1">
    <source>
        <dbReference type="EMBL" id="QBK93247.1"/>
    </source>
</evidence>
<accession>A0A481ZBT2</accession>
<protein>
    <submittedName>
        <fullName evidence="1">F-box family protein</fullName>
    </submittedName>
</protein>
<dbReference type="EMBL" id="MK500592">
    <property type="protein sequence ID" value="QBK93247.1"/>
    <property type="molecule type" value="Genomic_DNA"/>
</dbReference>
<sequence>MTTVSEILAMLNLNRRDLNNVSLSQLETIFNDLTVKEISILCAVNRRFNTVCENESFWRNKISRDYGIHKKYGDTWRKTARNMDKINMINLDGVWFDGRTYRKILDDALQNGVDVFRGLQEQYLLPYVDNDEDDALFIIFEVNDEKTLQNFANTFLDRPYTDDELDDILLINSVEIKVIYSAVRAYEGVKGRLPGDVLGTVSQATQSYEFLREMIDPILYVMQFSSFPRNKLDVPYKE</sequence>
<gene>
    <name evidence="1" type="ORF">LCPAC403_03810</name>
</gene>
<reference evidence="1" key="1">
    <citation type="journal article" date="2019" name="MBio">
        <title>Virus Genomes from Deep Sea Sediments Expand the Ocean Megavirome and Support Independent Origins of Viral Gigantism.</title>
        <authorList>
            <person name="Backstrom D."/>
            <person name="Yutin N."/>
            <person name="Jorgensen S.L."/>
            <person name="Dharamshi J."/>
            <person name="Homa F."/>
            <person name="Zaremba-Niedwiedzka K."/>
            <person name="Spang A."/>
            <person name="Wolf Y.I."/>
            <person name="Koonin E.V."/>
            <person name="Ettema T.J."/>
        </authorList>
    </citation>
    <scope>NUCLEOTIDE SEQUENCE</scope>
</reference>
<proteinExistence type="predicted"/>
<organism evidence="1">
    <name type="scientific">Pithovirus LCPAC403</name>
    <dbReference type="NCBI Taxonomy" id="2506596"/>
    <lineage>
        <taxon>Viruses</taxon>
        <taxon>Pithoviruses</taxon>
    </lineage>
</organism>
<dbReference type="SUPFAM" id="SSF81383">
    <property type="entry name" value="F-box domain"/>
    <property type="match status" value="1"/>
</dbReference>
<dbReference type="Gene3D" id="1.20.1280.50">
    <property type="match status" value="1"/>
</dbReference>
<name>A0A481ZBT2_9VIRU</name>